<sequence>MRLKKTIIRIGIPMVCIVSITTGCNSVSAIDKNIEKSKLIVMEDKPLDVLIEQDEELQQKLIEKLRIIFDIGEEYKYTKFKVFEGYDVVFKKNEKDSKAISVFLNKDMIITRYDNTYIDPYRNQDVYELKANISKNEQEKYIKNFEQYMEKISPGILDEVELDKINLGNQSYVRLDYVRKENGVQFFNDTLYASLNSNTGEITSIQFNSATNSLLETAGVVNDNMVIPDKENIISKDEAKKIFKDKVGLELLYKLDYKTKVPYLFYSIKNPSSLIDAKTKKTLDYYSEDERISLRMGKSYYYYEEPLTQKEKDSMISEKEAEEIAREYLDIGENYKIENKDMDVYILRNKYDTDDWLWELRFWDRNGDTDDALDIVVVNVNARTKEVRSFNKRKYEGKREEKYNKKDTLKLAKDFTKKAHPEKFEKTSYIGDEELSNGIHRFKISRIENGIHFIENGFIVDVDPQTGDIVGFFYDWDNIDEFSDKQDIITKEEAYETLLNNYDFDLRYTILEDDKGKRNIIKLVYGVDFYKEISLDARTGEVLGENDEKIIKVK</sequence>
<dbReference type="HOGENOM" id="CLU_491523_0_0_9"/>
<dbReference type="Pfam" id="PF16244">
    <property type="entry name" value="DUF4901"/>
    <property type="match status" value="1"/>
</dbReference>
<reference evidence="2 3" key="1">
    <citation type="journal article" date="2012" name="PLoS ONE">
        <title>The purine-utilizing bacterium Clostridium acidurici 9a: a genome-guided metabolic reconsideration.</title>
        <authorList>
            <person name="Hartwich K."/>
            <person name="Poehlein A."/>
            <person name="Daniel R."/>
        </authorList>
    </citation>
    <scope>NUCLEOTIDE SEQUENCE [LARGE SCALE GENOMIC DNA]</scope>
    <source>
        <strain evidence="3">ATCC 7906 / DSM 604 / BCRC 14475 / CIP 104303 / KCTC 5404 / NCIMB 10678 / 9a</strain>
    </source>
</reference>
<evidence type="ECO:0000313" key="3">
    <source>
        <dbReference type="Proteomes" id="UP000006094"/>
    </source>
</evidence>
<dbReference type="PROSITE" id="PS51257">
    <property type="entry name" value="PROKAR_LIPOPROTEIN"/>
    <property type="match status" value="1"/>
</dbReference>
<dbReference type="RefSeq" id="WP_014968282.1">
    <property type="nucleotide sequence ID" value="NC_018664.1"/>
</dbReference>
<dbReference type="STRING" id="1128398.Curi_c21430"/>
<protein>
    <recommendedName>
        <fullName evidence="1">YcdB/YcdC repeated domain-containing protein</fullName>
    </recommendedName>
</protein>
<gene>
    <name evidence="2" type="ordered locus">Curi_c21430</name>
</gene>
<organism evidence="2 3">
    <name type="scientific">Gottschalkia acidurici (strain ATCC 7906 / DSM 604 / BCRC 14475 / CIP 104303 / KCTC 5404 / NCIMB 10678 / 9a)</name>
    <name type="common">Clostridium acidurici</name>
    <dbReference type="NCBI Taxonomy" id="1128398"/>
    <lineage>
        <taxon>Bacteria</taxon>
        <taxon>Bacillati</taxon>
        <taxon>Bacillota</taxon>
        <taxon>Tissierellia</taxon>
        <taxon>Tissierellales</taxon>
        <taxon>Gottschalkiaceae</taxon>
        <taxon>Gottschalkia</taxon>
    </lineage>
</organism>
<feature type="domain" description="YcdB/YcdC repeated" evidence="1">
    <location>
        <begin position="319"/>
        <end position="476"/>
    </location>
</feature>
<dbReference type="Proteomes" id="UP000006094">
    <property type="component" value="Chromosome"/>
</dbReference>
<evidence type="ECO:0000259" key="1">
    <source>
        <dbReference type="Pfam" id="PF16244"/>
    </source>
</evidence>
<dbReference type="OrthoDB" id="2473368at2"/>
<evidence type="ECO:0000313" key="2">
    <source>
        <dbReference type="EMBL" id="AFS79146.1"/>
    </source>
</evidence>
<dbReference type="eggNOG" id="ENOG502ZA5A">
    <property type="taxonomic scope" value="Bacteria"/>
</dbReference>
<dbReference type="AlphaFoldDB" id="K0B3E3"/>
<keyword evidence="3" id="KW-1185">Reference proteome</keyword>
<dbReference type="KEGG" id="cad:Curi_c21430"/>
<accession>K0B3E3</accession>
<name>K0B3E3_GOTA9</name>
<dbReference type="EMBL" id="CP003326">
    <property type="protein sequence ID" value="AFS79146.1"/>
    <property type="molecule type" value="Genomic_DNA"/>
</dbReference>
<proteinExistence type="predicted"/>
<dbReference type="InterPro" id="IPR032599">
    <property type="entry name" value="YcdB/YcdC_rep_domain"/>
</dbReference>